<dbReference type="GO" id="GO:0020037">
    <property type="term" value="F:heme binding"/>
    <property type="evidence" value="ECO:0007669"/>
    <property type="project" value="InterPro"/>
</dbReference>
<dbReference type="GO" id="GO:0009808">
    <property type="term" value="P:lignin metabolic process"/>
    <property type="evidence" value="ECO:0007669"/>
    <property type="project" value="TreeGrafter"/>
</dbReference>
<gene>
    <name evidence="10" type="ORF">Cni_G18788</name>
</gene>
<accession>A0AAQ3QGD6</accession>
<evidence type="ECO:0000313" key="11">
    <source>
        <dbReference type="Proteomes" id="UP001327560"/>
    </source>
</evidence>
<evidence type="ECO:0000256" key="4">
    <source>
        <dbReference type="ARBA" id="ARBA00022617"/>
    </source>
</evidence>
<reference evidence="10 11" key="1">
    <citation type="submission" date="2023-10" db="EMBL/GenBank/DDBJ databases">
        <title>Chromosome-scale genome assembly provides insights into flower coloration mechanisms of Canna indica.</title>
        <authorList>
            <person name="Li C."/>
        </authorList>
    </citation>
    <scope>NUCLEOTIDE SEQUENCE [LARGE SCALE GENOMIC DNA]</scope>
    <source>
        <tissue evidence="10">Flower</tissue>
    </source>
</reference>
<dbReference type="InterPro" id="IPR011009">
    <property type="entry name" value="Kinase-like_dom_sf"/>
</dbReference>
<keyword evidence="7" id="KW-0408">Iron</keyword>
<dbReference type="EMBL" id="CP136895">
    <property type="protein sequence ID" value="WOL10034.1"/>
    <property type="molecule type" value="Genomic_DNA"/>
</dbReference>
<sequence length="119" mass="13339">MAEATGTKTNEQDEKGKKGGGKGRRLLLDRFEVGKLLGVGTFAKVYVARNVQNLVLVSTPELAREVLHVQGVEFGLPTRNVVLDIFTNKGQGMVFTVYGDHWRKMRWIMTVPFFTNKVV</sequence>
<protein>
    <submittedName>
        <fullName evidence="10">Uncharacterized protein</fullName>
    </submittedName>
</protein>
<dbReference type="InterPro" id="IPR036396">
    <property type="entry name" value="Cyt_P450_sf"/>
</dbReference>
<evidence type="ECO:0000256" key="7">
    <source>
        <dbReference type="ARBA" id="ARBA00023004"/>
    </source>
</evidence>
<dbReference type="InterPro" id="IPR001128">
    <property type="entry name" value="Cyt_P450"/>
</dbReference>
<evidence type="ECO:0000256" key="6">
    <source>
        <dbReference type="ARBA" id="ARBA00023002"/>
    </source>
</evidence>
<dbReference type="GO" id="GO:0016020">
    <property type="term" value="C:membrane"/>
    <property type="evidence" value="ECO:0007669"/>
    <property type="project" value="UniProtKB-SubCell"/>
</dbReference>
<evidence type="ECO:0000256" key="3">
    <source>
        <dbReference type="ARBA" id="ARBA00010617"/>
    </source>
</evidence>
<dbReference type="Gene3D" id="1.10.630.10">
    <property type="entry name" value="Cytochrome P450"/>
    <property type="match status" value="1"/>
</dbReference>
<dbReference type="GO" id="GO:0005506">
    <property type="term" value="F:iron ion binding"/>
    <property type="evidence" value="ECO:0007669"/>
    <property type="project" value="InterPro"/>
</dbReference>
<feature type="region of interest" description="Disordered" evidence="9">
    <location>
        <begin position="1"/>
        <end position="23"/>
    </location>
</feature>
<evidence type="ECO:0000256" key="9">
    <source>
        <dbReference type="SAM" id="MobiDB-lite"/>
    </source>
</evidence>
<evidence type="ECO:0000256" key="5">
    <source>
        <dbReference type="ARBA" id="ARBA00022723"/>
    </source>
</evidence>
<dbReference type="AlphaFoldDB" id="A0AAQ3QGD6"/>
<organism evidence="10 11">
    <name type="scientific">Canna indica</name>
    <name type="common">Indian-shot</name>
    <dbReference type="NCBI Taxonomy" id="4628"/>
    <lineage>
        <taxon>Eukaryota</taxon>
        <taxon>Viridiplantae</taxon>
        <taxon>Streptophyta</taxon>
        <taxon>Embryophyta</taxon>
        <taxon>Tracheophyta</taxon>
        <taxon>Spermatophyta</taxon>
        <taxon>Magnoliopsida</taxon>
        <taxon>Liliopsida</taxon>
        <taxon>Zingiberales</taxon>
        <taxon>Cannaceae</taxon>
        <taxon>Canna</taxon>
    </lineage>
</organism>
<proteinExistence type="inferred from homology"/>
<name>A0AAQ3QGD6_9LILI</name>
<evidence type="ECO:0000256" key="1">
    <source>
        <dbReference type="ARBA" id="ARBA00001971"/>
    </source>
</evidence>
<comment type="cofactor">
    <cofactor evidence="1">
        <name>heme</name>
        <dbReference type="ChEBI" id="CHEBI:30413"/>
    </cofactor>
</comment>
<keyword evidence="6" id="KW-0560">Oxidoreductase</keyword>
<evidence type="ECO:0000256" key="2">
    <source>
        <dbReference type="ARBA" id="ARBA00004167"/>
    </source>
</evidence>
<keyword evidence="8" id="KW-0503">Monooxygenase</keyword>
<evidence type="ECO:0000256" key="8">
    <source>
        <dbReference type="ARBA" id="ARBA00023033"/>
    </source>
</evidence>
<comment type="similarity">
    <text evidence="3">Belongs to the cytochrome P450 family.</text>
</comment>
<comment type="subcellular location">
    <subcellularLocation>
        <location evidence="2">Membrane</location>
        <topology evidence="2">Single-pass membrane protein</topology>
    </subcellularLocation>
</comment>
<evidence type="ECO:0000313" key="10">
    <source>
        <dbReference type="EMBL" id="WOL10034.1"/>
    </source>
</evidence>
<keyword evidence="5" id="KW-0479">Metal-binding</keyword>
<dbReference type="SUPFAM" id="SSF56112">
    <property type="entry name" value="Protein kinase-like (PK-like)"/>
    <property type="match status" value="1"/>
</dbReference>
<dbReference type="Pfam" id="PF00067">
    <property type="entry name" value="p450"/>
    <property type="match status" value="1"/>
</dbReference>
<dbReference type="Proteomes" id="UP001327560">
    <property type="component" value="Chromosome 6"/>
</dbReference>
<dbReference type="PANTHER" id="PTHR47948:SF4">
    <property type="entry name" value="TRANS-CINNAMATE 4-MONOOXYGENASE"/>
    <property type="match status" value="1"/>
</dbReference>
<dbReference type="SUPFAM" id="SSF48264">
    <property type="entry name" value="Cytochrome P450"/>
    <property type="match status" value="1"/>
</dbReference>
<keyword evidence="4" id="KW-0349">Heme</keyword>
<keyword evidence="11" id="KW-1185">Reference proteome</keyword>
<dbReference type="PANTHER" id="PTHR47948">
    <property type="entry name" value="TRANS-CINNAMATE 4-MONOOXYGENASE"/>
    <property type="match status" value="1"/>
</dbReference>
<dbReference type="GO" id="GO:0016710">
    <property type="term" value="F:trans-cinnamate 4-monooxygenase activity"/>
    <property type="evidence" value="ECO:0007669"/>
    <property type="project" value="TreeGrafter"/>
</dbReference>